<evidence type="ECO:0000313" key="5">
    <source>
        <dbReference type="WBParaSite" id="ECPE_0000975601-mRNA-1"/>
    </source>
</evidence>
<evidence type="ECO:0000313" key="4">
    <source>
        <dbReference type="Proteomes" id="UP000272942"/>
    </source>
</evidence>
<evidence type="ECO:0000256" key="1">
    <source>
        <dbReference type="SAM" id="MobiDB-lite"/>
    </source>
</evidence>
<organism evidence="5">
    <name type="scientific">Echinostoma caproni</name>
    <dbReference type="NCBI Taxonomy" id="27848"/>
    <lineage>
        <taxon>Eukaryota</taxon>
        <taxon>Metazoa</taxon>
        <taxon>Spiralia</taxon>
        <taxon>Lophotrochozoa</taxon>
        <taxon>Platyhelminthes</taxon>
        <taxon>Trematoda</taxon>
        <taxon>Digenea</taxon>
        <taxon>Plagiorchiida</taxon>
        <taxon>Echinostomata</taxon>
        <taxon>Echinostomatoidea</taxon>
        <taxon>Echinostomatidae</taxon>
        <taxon>Echinostoma</taxon>
    </lineage>
</organism>
<proteinExistence type="predicted"/>
<feature type="compositionally biased region" description="Polar residues" evidence="1">
    <location>
        <begin position="275"/>
        <end position="287"/>
    </location>
</feature>
<evidence type="ECO:0000259" key="2">
    <source>
        <dbReference type="PROSITE" id="PS51192"/>
    </source>
</evidence>
<dbReference type="SUPFAM" id="SSF52540">
    <property type="entry name" value="P-loop containing nucleoside triphosphate hydrolases"/>
    <property type="match status" value="2"/>
</dbReference>
<dbReference type="GO" id="GO:0005524">
    <property type="term" value="F:ATP binding"/>
    <property type="evidence" value="ECO:0007669"/>
    <property type="project" value="InterPro"/>
</dbReference>
<dbReference type="EMBL" id="UZAN01047860">
    <property type="protein sequence ID" value="VDP85856.1"/>
    <property type="molecule type" value="Genomic_DNA"/>
</dbReference>
<reference evidence="3 4" key="2">
    <citation type="submission" date="2018-11" db="EMBL/GenBank/DDBJ databases">
        <authorList>
            <consortium name="Pathogen Informatics"/>
        </authorList>
    </citation>
    <scope>NUCLEOTIDE SEQUENCE [LARGE SCALE GENOMIC DNA]</scope>
    <source>
        <strain evidence="3 4">Egypt</strain>
    </source>
</reference>
<dbReference type="SMART" id="SM00487">
    <property type="entry name" value="DEXDc"/>
    <property type="match status" value="1"/>
</dbReference>
<dbReference type="Proteomes" id="UP000272942">
    <property type="component" value="Unassembled WGS sequence"/>
</dbReference>
<reference evidence="5" key="1">
    <citation type="submission" date="2016-06" db="UniProtKB">
        <authorList>
            <consortium name="WormBaseParasite"/>
        </authorList>
    </citation>
    <scope>IDENTIFICATION</scope>
</reference>
<dbReference type="PROSITE" id="PS51192">
    <property type="entry name" value="HELICASE_ATP_BIND_1"/>
    <property type="match status" value="1"/>
</dbReference>
<feature type="region of interest" description="Disordered" evidence="1">
    <location>
        <begin position="254"/>
        <end position="296"/>
    </location>
</feature>
<dbReference type="PANTHER" id="PTHR10799">
    <property type="entry name" value="SNF2/RAD54 HELICASE FAMILY"/>
    <property type="match status" value="1"/>
</dbReference>
<feature type="compositionally biased region" description="Basic and acidic residues" evidence="1">
    <location>
        <begin position="624"/>
        <end position="633"/>
    </location>
</feature>
<feature type="region of interest" description="Disordered" evidence="1">
    <location>
        <begin position="593"/>
        <end position="633"/>
    </location>
</feature>
<accession>A0A183ARZ0</accession>
<name>A0A183ARZ0_9TREM</name>
<dbReference type="Gene3D" id="3.40.50.10810">
    <property type="entry name" value="Tandem AAA-ATPase domain"/>
    <property type="match status" value="2"/>
</dbReference>
<gene>
    <name evidence="3" type="ORF">ECPE_LOCUS9725</name>
</gene>
<dbReference type="Pfam" id="PF00176">
    <property type="entry name" value="SNF2-rel_dom"/>
    <property type="match status" value="2"/>
</dbReference>
<dbReference type="InterPro" id="IPR014001">
    <property type="entry name" value="Helicase_ATP-bd"/>
</dbReference>
<evidence type="ECO:0000313" key="3">
    <source>
        <dbReference type="EMBL" id="VDP85856.1"/>
    </source>
</evidence>
<dbReference type="AlphaFoldDB" id="A0A183ARZ0"/>
<dbReference type="InterPro" id="IPR027417">
    <property type="entry name" value="P-loop_NTPase"/>
</dbReference>
<dbReference type="InterPro" id="IPR038718">
    <property type="entry name" value="SNF2-like_sf"/>
</dbReference>
<dbReference type="Gene3D" id="3.40.50.300">
    <property type="entry name" value="P-loop containing nucleotide triphosphate hydrolases"/>
    <property type="match status" value="2"/>
</dbReference>
<dbReference type="WBParaSite" id="ECPE_0000975601-mRNA-1">
    <property type="protein sequence ID" value="ECPE_0000975601-mRNA-1"/>
    <property type="gene ID" value="ECPE_0000975601"/>
</dbReference>
<feature type="domain" description="Helicase ATP-binding" evidence="2">
    <location>
        <begin position="68"/>
        <end position="476"/>
    </location>
</feature>
<dbReference type="InterPro" id="IPR000330">
    <property type="entry name" value="SNF2_N"/>
</dbReference>
<keyword evidence="4" id="KW-1185">Reference proteome</keyword>
<protein>
    <submittedName>
        <fullName evidence="5">Helicase ATP-binding domain-containing protein</fullName>
    </submittedName>
</protein>
<feature type="compositionally biased region" description="Polar residues" evidence="1">
    <location>
        <begin position="254"/>
        <end position="265"/>
    </location>
</feature>
<sequence length="765" mass="85724">MSSEENSDIENSEETQNYNELLLVLSKIKIYVEMVAKRLSEECAEDIPTLLEGTKLRDYQRKGYKWILTLYENGMNGILADEMGLGKTVQVIAALAALIEAGVTGPFLIVAPLSLLSVWADQLATFAPRIPSLIYYGALNERLKLRRRVRKRVRICMLDSVPTVNRGVINGNTQSDNATLDPTSASDCNAQIACEQYSATDPSSSFYSLASYKSIETCGISDRIEEQTIADPTEISKASTSEIDSPNFVSSILSCPKNPSNSSDDLQPLSDPPHGSSNNLTSRSFQSTDEHNKTAQVVTDNCERSEALTHLNEVIDDVLSDPDRWYDSKLCNLSKSNDCTNDSTSDPGLAATVIEEDSTSFEEDESMNTELATSVPHQTVNARVKGRFKELRTYGFWTCPVVLTSYEVAARDAVYLRKIPFKCLIVDEGQRLKNPTSKLYRRLAKFNTGLRLLLSGTPLQNRISELWSLLHFVLPEVFTSLEMFENWFDPAVLSDRAGLDRLVAAEMERALVTKLHCIISPFMLRRTKAESNLILPPKREILLRVGMTELQKELYEQGLTLCLNTKSNDQSTRGSNRALRYQGSITWLDPANIIPDKKSHTTNKTTPSRPLTRLHSQHSTQIRESGDEAESHNLRPVTRSFTKLVPETEQKASEKIDDNVEITPSTQKWKHLISSQINITNGLMLLRQIANHPFLVLDPPSSDCDMGLESELDIIDASEKTKLLDRLLTMLITSDHKVDYQCSINPDVLVLSLWREAPPPREDIE</sequence>
<dbReference type="OrthoDB" id="448448at2759"/>